<proteinExistence type="predicted"/>
<keyword evidence="2" id="KW-1185">Reference proteome</keyword>
<gene>
    <name evidence="1" type="ORF">CUS_5590</name>
</gene>
<dbReference type="AlphaFoldDB" id="E9S8U5"/>
<evidence type="ECO:0000313" key="2">
    <source>
        <dbReference type="Proteomes" id="UP000004259"/>
    </source>
</evidence>
<dbReference type="EMBL" id="ADKM02000031">
    <property type="protein sequence ID" value="EGC04309.1"/>
    <property type="molecule type" value="Genomic_DNA"/>
</dbReference>
<reference evidence="1 2" key="1">
    <citation type="submission" date="2011-02" db="EMBL/GenBank/DDBJ databases">
        <authorList>
            <person name="Nelson K.E."/>
            <person name="Sutton G."/>
            <person name="Torralba M."/>
            <person name="Durkin S."/>
            <person name="Harkins D."/>
            <person name="Montgomery R."/>
            <person name="Ziemer C."/>
            <person name="Klaassens E."/>
            <person name="Ocuiv P."/>
            <person name="Morrison M."/>
        </authorList>
    </citation>
    <scope>NUCLEOTIDE SEQUENCE [LARGE SCALE GENOMIC DNA]</scope>
    <source>
        <strain evidence="1 2">8</strain>
    </source>
</reference>
<dbReference type="RefSeq" id="WP_002847463.1">
    <property type="nucleotide sequence ID" value="NZ_ADKM02000031.1"/>
</dbReference>
<evidence type="ECO:0000313" key="1">
    <source>
        <dbReference type="EMBL" id="EGC04309.1"/>
    </source>
</evidence>
<dbReference type="OrthoDB" id="2040266at2"/>
<sequence length="142" mass="15849">MKHAEDLTEKELERIRFVTGEAFVTNELFHEFGSIEERRPLVLKYMSAFVDFAYESGSLYMTDDGCGFIGLQYIKDNAVLPQLKMLVRLFTGLPFGKLKKMLGHVGQIADADKQLKKVTAYRCPHGGGKQGFARQGLCPAAG</sequence>
<protein>
    <submittedName>
        <fullName evidence="1">Conserved domain protein</fullName>
    </submittedName>
</protein>
<accession>E9S8U5</accession>
<dbReference type="STRING" id="246199.CUS_5590"/>
<comment type="caution">
    <text evidence="1">The sequence shown here is derived from an EMBL/GenBank/DDBJ whole genome shotgun (WGS) entry which is preliminary data.</text>
</comment>
<name>E9S8U5_RUMAL</name>
<organism evidence="1 2">
    <name type="scientific">Ruminococcus albus 8</name>
    <dbReference type="NCBI Taxonomy" id="246199"/>
    <lineage>
        <taxon>Bacteria</taxon>
        <taxon>Bacillati</taxon>
        <taxon>Bacillota</taxon>
        <taxon>Clostridia</taxon>
        <taxon>Eubacteriales</taxon>
        <taxon>Oscillospiraceae</taxon>
        <taxon>Ruminococcus</taxon>
    </lineage>
</organism>
<dbReference type="Proteomes" id="UP000004259">
    <property type="component" value="Unassembled WGS sequence"/>
</dbReference>
<dbReference type="eggNOG" id="COG0454">
    <property type="taxonomic scope" value="Bacteria"/>
</dbReference>